<dbReference type="RefSeq" id="WP_014127058.1">
    <property type="nucleotide sequence ID" value="NC_016070.1"/>
</dbReference>
<dbReference type="KEGG" id="ttn:TTX_1162"/>
<reference evidence="2 3" key="1">
    <citation type="journal article" date="2011" name="PLoS ONE">
        <title>The complete genome sequence of Thermoproteus tenax: a physiologically versatile member of the Crenarchaeota.</title>
        <authorList>
            <person name="Siebers B."/>
            <person name="Zaparty M."/>
            <person name="Raddatz G."/>
            <person name="Tjaden B."/>
            <person name="Albers S.V."/>
            <person name="Bell S.D."/>
            <person name="Blombach F."/>
            <person name="Kletzin A."/>
            <person name="Kyrpides N."/>
            <person name="Lanz C."/>
            <person name="Plagens A."/>
            <person name="Rampp M."/>
            <person name="Rosinus A."/>
            <person name="von Jan M."/>
            <person name="Makarova K.S."/>
            <person name="Klenk H.P."/>
            <person name="Schuster S.C."/>
            <person name="Hensel R."/>
        </authorList>
    </citation>
    <scope>NUCLEOTIDE SEQUENCE [LARGE SCALE GENOMIC DNA]</scope>
    <source>
        <strain evidence="3">ATCC 35583 / DSM 2078 / JCM 9277 / NBRC 100435 / Kra 1</strain>
    </source>
</reference>
<evidence type="ECO:0000313" key="2">
    <source>
        <dbReference type="EMBL" id="CCC81803.1"/>
    </source>
</evidence>
<dbReference type="Proteomes" id="UP000002654">
    <property type="component" value="Chromosome"/>
</dbReference>
<dbReference type="PATRIC" id="fig|768679.9.peg.1173"/>
<dbReference type="PaxDb" id="768679-TTX_1162"/>
<proteinExistence type="predicted"/>
<keyword evidence="1" id="KW-1133">Transmembrane helix</keyword>
<dbReference type="HOGENOM" id="CLU_2550485_0_0_2"/>
<evidence type="ECO:0000256" key="1">
    <source>
        <dbReference type="SAM" id="Phobius"/>
    </source>
</evidence>
<gene>
    <name evidence="2" type="ordered locus">TTX_1162</name>
</gene>
<accession>G4RJQ8</accession>
<dbReference type="AlphaFoldDB" id="G4RJQ8"/>
<evidence type="ECO:0000313" key="3">
    <source>
        <dbReference type="Proteomes" id="UP000002654"/>
    </source>
</evidence>
<sequence length="82" mass="9324">MRLSYAFIAFFFFMTGLLIFLLSPLLSLALMFLGVLSLVPALWDREEVRATFLCAWGDDEACERLRKIVEEACRKAGRCPSS</sequence>
<dbReference type="EMBL" id="FN869859">
    <property type="protein sequence ID" value="CCC81803.1"/>
    <property type="molecule type" value="Genomic_DNA"/>
</dbReference>
<keyword evidence="3" id="KW-1185">Reference proteome</keyword>
<keyword evidence="1" id="KW-0812">Transmembrane</keyword>
<protein>
    <submittedName>
        <fullName evidence="2">Uncharacterized protein</fullName>
    </submittedName>
</protein>
<keyword evidence="1" id="KW-0472">Membrane</keyword>
<dbReference type="GeneID" id="11262048"/>
<name>G4RJQ8_THETK</name>
<organism evidence="2 3">
    <name type="scientific">Thermoproteus tenax (strain ATCC 35583 / DSM 2078 / JCM 9277 / NBRC 100435 / Kra 1)</name>
    <dbReference type="NCBI Taxonomy" id="768679"/>
    <lineage>
        <taxon>Archaea</taxon>
        <taxon>Thermoproteota</taxon>
        <taxon>Thermoprotei</taxon>
        <taxon>Thermoproteales</taxon>
        <taxon>Thermoproteaceae</taxon>
        <taxon>Thermoproteus</taxon>
    </lineage>
</organism>
<feature type="transmembrane region" description="Helical" evidence="1">
    <location>
        <begin position="6"/>
        <end position="39"/>
    </location>
</feature>